<feature type="domain" description="Urocanase Rossmann-like" evidence="1">
    <location>
        <begin position="18"/>
        <end position="124"/>
    </location>
</feature>
<organism evidence="2 3">
    <name type="scientific">Terriglobus saanensis (strain ATCC BAA-1853 / DSM 23119 / SP1PR4)</name>
    <dbReference type="NCBI Taxonomy" id="401053"/>
    <lineage>
        <taxon>Bacteria</taxon>
        <taxon>Pseudomonadati</taxon>
        <taxon>Acidobacteriota</taxon>
        <taxon>Terriglobia</taxon>
        <taxon>Terriglobales</taxon>
        <taxon>Acidobacteriaceae</taxon>
        <taxon>Terriglobus</taxon>
    </lineage>
</organism>
<dbReference type="HOGENOM" id="CLU_1502773_0_0_0"/>
<protein>
    <submittedName>
        <fullName evidence="2">Urocanase</fullName>
    </submittedName>
</protein>
<dbReference type="InterPro" id="IPR038364">
    <property type="entry name" value="Urocanase_central_sf"/>
</dbReference>
<name>E8V0U0_TERSS</name>
<evidence type="ECO:0000313" key="3">
    <source>
        <dbReference type="Proteomes" id="UP000006844"/>
    </source>
</evidence>
<evidence type="ECO:0000259" key="1">
    <source>
        <dbReference type="Pfam" id="PF01175"/>
    </source>
</evidence>
<dbReference type="OrthoDB" id="122952at2"/>
<dbReference type="Proteomes" id="UP000006844">
    <property type="component" value="Chromosome"/>
</dbReference>
<keyword evidence="3" id="KW-1185">Reference proteome</keyword>
<dbReference type="EMBL" id="CP002467">
    <property type="protein sequence ID" value="ADV82231.1"/>
    <property type="molecule type" value="Genomic_DNA"/>
</dbReference>
<dbReference type="AlphaFoldDB" id="E8V0U0"/>
<dbReference type="SUPFAM" id="SSF111326">
    <property type="entry name" value="Urocanase"/>
    <property type="match status" value="1"/>
</dbReference>
<dbReference type="RefSeq" id="WP_013567964.1">
    <property type="nucleotide sequence ID" value="NC_014963.1"/>
</dbReference>
<proteinExistence type="predicted"/>
<dbReference type="InterPro" id="IPR036190">
    <property type="entry name" value="Urocanase_sf"/>
</dbReference>
<dbReference type="InterPro" id="IPR035085">
    <property type="entry name" value="Urocanase_Rossmann-like"/>
</dbReference>
<dbReference type="STRING" id="401053.AciPR4_1408"/>
<dbReference type="Pfam" id="PF01175">
    <property type="entry name" value="Urocanase"/>
    <property type="match status" value="1"/>
</dbReference>
<dbReference type="KEGG" id="tsa:AciPR4_1408"/>
<gene>
    <name evidence="2" type="ordered locus">AciPR4_1408</name>
</gene>
<reference evidence="2 3" key="1">
    <citation type="journal article" date="2012" name="Stand. Genomic Sci.">
        <title>Complete genome sequence of Terriglobus saanensis type strain SP1PR4(T), an Acidobacteria from tundra soil.</title>
        <authorList>
            <person name="Rawat S.R."/>
            <person name="Mannisto M.K."/>
            <person name="Starovoytov V."/>
            <person name="Goodwin L."/>
            <person name="Nolan M."/>
            <person name="Hauser L."/>
            <person name="Land M."/>
            <person name="Davenport K.W."/>
            <person name="Woyke T."/>
            <person name="Haggblom M.M."/>
        </authorList>
    </citation>
    <scope>NUCLEOTIDE SEQUENCE</scope>
    <source>
        <strain evidence="3">ATCC BAA-1853 / DSM 23119 / SP1PR4</strain>
    </source>
</reference>
<dbReference type="Gene3D" id="3.40.50.10730">
    <property type="entry name" value="Urocanase like domains"/>
    <property type="match status" value="1"/>
</dbReference>
<evidence type="ECO:0000313" key="2">
    <source>
        <dbReference type="EMBL" id="ADV82231.1"/>
    </source>
</evidence>
<sequence length="179" mass="19393">MVVDQASVLRAFVAICAVQTNWAGKIVLVHALDEKGAAIAMAATMAGAVTLAIEGDPERARAALRAGCCDFVVSTLDEALRTMKNEVRKGVALSVGLVGEDALLMQEIRERGVVPDFDAERTPLTESGFEILSFVAANLNERRAFDADLLQTADPVQARWLTAAPKFFPRDLKRSYWTA</sequence>
<accession>E8V0U0</accession>
<dbReference type="eggNOG" id="COG2987">
    <property type="taxonomic scope" value="Bacteria"/>
</dbReference>